<keyword evidence="2" id="KW-1185">Reference proteome</keyword>
<dbReference type="STRING" id="593907.Celgi_1094"/>
<dbReference type="EMBL" id="CP002665">
    <property type="protein sequence ID" value="AEI11613.1"/>
    <property type="molecule type" value="Genomic_DNA"/>
</dbReference>
<evidence type="ECO:0000313" key="1">
    <source>
        <dbReference type="EMBL" id="AEI11613.1"/>
    </source>
</evidence>
<evidence type="ECO:0000313" key="2">
    <source>
        <dbReference type="Proteomes" id="UP000000485"/>
    </source>
</evidence>
<dbReference type="Proteomes" id="UP000000485">
    <property type="component" value="Chromosome"/>
</dbReference>
<dbReference type="HOGENOM" id="CLU_643698_0_0_11"/>
<sequence length="415" mass="45247" precursor="true">MVSRVTLLVMSLGTHRPADALTTPSARPRRTVRRALALVLTAALALLVVPPAHAATTTSLTLTMDKTPRSGESIWFSGTWKVNGKGTSNKTISLDYRRKGSTRWTSAGTTRSRAGGAWALRYKPAASYEYRARAEAWGSTPGALSPYRQARFVSNKRSIESRVNVLGWRAGTSNGLRTVDVPGTQKVRYDSRTTMLLVEVTTSERVRTWTVEGEIRKAYTAKGSATGELGYPLGDARCRLLDNGCLQRFRNGVIYDNAFESPVVLLGKKHSVLEVIAVARSQVGYAAPASNISRYNTWVGTTNAWCSIFQSWVGAASGHESTIRTYGNFPDFHSWAVRSLGRKSAPTIGAIAFFDTHTSDGVSAATHAGLVIGYSSNAIYTIEGNTSNPATGTGRGVYYKTRPRSMPMYYVYPQY</sequence>
<dbReference type="KEGG" id="cga:Celgi_1094"/>
<dbReference type="Pfam" id="PF08310">
    <property type="entry name" value="LGFP"/>
    <property type="match status" value="1"/>
</dbReference>
<gene>
    <name evidence="1" type="ordered locus">Celgi_1094</name>
</gene>
<proteinExistence type="predicted"/>
<reference evidence="2" key="1">
    <citation type="submission" date="2011-04" db="EMBL/GenBank/DDBJ databases">
        <title>Complete sequence of Cellvibrio gilvus ATCC 13127.</title>
        <authorList>
            <person name="Lucas S."/>
            <person name="Han J."/>
            <person name="Lapidus A."/>
            <person name="Cheng J.-F."/>
            <person name="Goodwin L."/>
            <person name="Pitluck S."/>
            <person name="Peters L."/>
            <person name="Munk A."/>
            <person name="Detter J.C."/>
            <person name="Han C."/>
            <person name="Tapia R."/>
            <person name="Land M."/>
            <person name="Hauser L."/>
            <person name="Kyrpides N."/>
            <person name="Ivanova N."/>
            <person name="Ovchinnikova G."/>
            <person name="Pagani I."/>
            <person name="Mead D."/>
            <person name="Brumm P."/>
            <person name="Woyke T."/>
        </authorList>
    </citation>
    <scope>NUCLEOTIDE SEQUENCE [LARGE SCALE GENOMIC DNA]</scope>
    <source>
        <strain evidence="2">ATCC 13127 / NRRL B-14078</strain>
    </source>
</reference>
<accession>F8A166</accession>
<name>F8A166_CELGA</name>
<dbReference type="eggNOG" id="COG5479">
    <property type="taxonomic scope" value="Bacteria"/>
</dbReference>
<dbReference type="InterPro" id="IPR013207">
    <property type="entry name" value="LGFP"/>
</dbReference>
<organism evidence="1 2">
    <name type="scientific">Cellulomonas gilvus (strain ATCC 13127 / NRRL B-14078)</name>
    <name type="common">Cellvibrio gilvus</name>
    <dbReference type="NCBI Taxonomy" id="593907"/>
    <lineage>
        <taxon>Bacteria</taxon>
        <taxon>Bacillati</taxon>
        <taxon>Actinomycetota</taxon>
        <taxon>Actinomycetes</taxon>
        <taxon>Micrococcales</taxon>
        <taxon>Cellulomonadaceae</taxon>
        <taxon>Cellulomonas</taxon>
    </lineage>
</organism>
<protein>
    <submittedName>
        <fullName evidence="1">CHAP domain containing protein</fullName>
    </submittedName>
</protein>
<dbReference type="AlphaFoldDB" id="F8A166"/>